<dbReference type="Pfam" id="PF25954">
    <property type="entry name" value="Beta-barrel_RND_2"/>
    <property type="match status" value="1"/>
</dbReference>
<keyword evidence="8" id="KW-1185">Reference proteome</keyword>
<dbReference type="HOGENOM" id="CLU_018816_1_0_10"/>
<protein>
    <submittedName>
        <fullName evidence="7">RND family efflux transporter, MFP subunit</fullName>
    </submittedName>
</protein>
<dbReference type="GO" id="GO:1990281">
    <property type="term" value="C:efflux pump complex"/>
    <property type="evidence" value="ECO:0007669"/>
    <property type="project" value="TreeGrafter"/>
</dbReference>
<dbReference type="Gene3D" id="2.40.420.20">
    <property type="match status" value="1"/>
</dbReference>
<evidence type="ECO:0000313" key="8">
    <source>
        <dbReference type="Proteomes" id="UP000004690"/>
    </source>
</evidence>
<evidence type="ECO:0000256" key="2">
    <source>
        <dbReference type="ARBA" id="ARBA00009477"/>
    </source>
</evidence>
<dbReference type="InterPro" id="IPR058625">
    <property type="entry name" value="MdtA-like_BSH"/>
</dbReference>
<dbReference type="PROSITE" id="PS51257">
    <property type="entry name" value="PROKAR_LIPOPROTEIN"/>
    <property type="match status" value="1"/>
</dbReference>
<comment type="subcellular location">
    <subcellularLocation>
        <location evidence="1">Cell envelope</location>
    </subcellularLocation>
</comment>
<dbReference type="InterPro" id="IPR058627">
    <property type="entry name" value="MdtA-like_C"/>
</dbReference>
<keyword evidence="3" id="KW-0813">Transport</keyword>
<dbReference type="EMBL" id="JH651379">
    <property type="protein sequence ID" value="EIJ37572.1"/>
    <property type="molecule type" value="Genomic_DNA"/>
</dbReference>
<accession>I3C1S9</accession>
<dbReference type="Gene3D" id="2.40.50.100">
    <property type="match status" value="1"/>
</dbReference>
<evidence type="ECO:0000259" key="5">
    <source>
        <dbReference type="Pfam" id="PF25954"/>
    </source>
</evidence>
<dbReference type="Gene3D" id="1.10.287.470">
    <property type="entry name" value="Helix hairpin bin"/>
    <property type="match status" value="1"/>
</dbReference>
<evidence type="ECO:0000256" key="1">
    <source>
        <dbReference type="ARBA" id="ARBA00004196"/>
    </source>
</evidence>
<dbReference type="eggNOG" id="COG0845">
    <property type="taxonomic scope" value="Bacteria"/>
</dbReference>
<reference evidence="7 8" key="1">
    <citation type="submission" date="2012-02" db="EMBL/GenBank/DDBJ databases">
        <title>Improved High-Quality Draft genome of Joostella marina DSM 19592.</title>
        <authorList>
            <consortium name="US DOE Joint Genome Institute (JGI-PGF)"/>
            <person name="Lucas S."/>
            <person name="Copeland A."/>
            <person name="Lapidus A."/>
            <person name="Bruce D."/>
            <person name="Goodwin L."/>
            <person name="Pitluck S."/>
            <person name="Peters L."/>
            <person name="Chertkov O."/>
            <person name="Ovchinnikova G."/>
            <person name="Kyrpides N."/>
            <person name="Mavromatis K."/>
            <person name="Detter J.C."/>
            <person name="Han C."/>
            <person name="Land M."/>
            <person name="Hauser L."/>
            <person name="Markowitz V."/>
            <person name="Cheng J.-F."/>
            <person name="Hugenholtz P."/>
            <person name="Woyke T."/>
            <person name="Wu D."/>
            <person name="Tindall B."/>
            <person name="Brambilla E."/>
            <person name="Klenk H.-P."/>
            <person name="Eisen J.A."/>
        </authorList>
    </citation>
    <scope>NUCLEOTIDE SEQUENCE [LARGE SCALE GENOMIC DNA]</scope>
    <source>
        <strain evidence="7 8">DSM 19592</strain>
    </source>
</reference>
<dbReference type="Gene3D" id="2.40.30.170">
    <property type="match status" value="1"/>
</dbReference>
<dbReference type="GO" id="GO:0015562">
    <property type="term" value="F:efflux transmembrane transporter activity"/>
    <property type="evidence" value="ECO:0007669"/>
    <property type="project" value="TreeGrafter"/>
</dbReference>
<dbReference type="SUPFAM" id="SSF111369">
    <property type="entry name" value="HlyD-like secretion proteins"/>
    <property type="match status" value="1"/>
</dbReference>
<dbReference type="InterPro" id="IPR006143">
    <property type="entry name" value="RND_pump_MFP"/>
</dbReference>
<comment type="similarity">
    <text evidence="2">Belongs to the membrane fusion protein (MFP) (TC 8.A.1) family.</text>
</comment>
<feature type="domain" description="Multidrug resistance protein MdtA-like barrel-sandwich hybrid" evidence="4">
    <location>
        <begin position="63"/>
        <end position="183"/>
    </location>
</feature>
<name>I3C1S9_9FLAO</name>
<dbReference type="InterPro" id="IPR058792">
    <property type="entry name" value="Beta-barrel_RND_2"/>
</dbReference>
<dbReference type="NCBIfam" id="TIGR01730">
    <property type="entry name" value="RND_mfp"/>
    <property type="match status" value="1"/>
</dbReference>
<dbReference type="PANTHER" id="PTHR30469">
    <property type="entry name" value="MULTIDRUG RESISTANCE PROTEIN MDTA"/>
    <property type="match status" value="1"/>
</dbReference>
<proteinExistence type="inferred from homology"/>
<dbReference type="PANTHER" id="PTHR30469:SF20">
    <property type="entry name" value="EFFLUX RND TRANSPORTER PERIPLASMIC ADAPTOR SUBUNIT"/>
    <property type="match status" value="1"/>
</dbReference>
<dbReference type="OrthoDB" id="9806939at2"/>
<dbReference type="AlphaFoldDB" id="I3C1S9"/>
<gene>
    <name evidence="7" type="ORF">JoomaDRAFT_0524</name>
</gene>
<feature type="domain" description="Multidrug resistance protein MdtA-like C-terminal permuted SH3" evidence="6">
    <location>
        <begin position="277"/>
        <end position="337"/>
    </location>
</feature>
<evidence type="ECO:0000313" key="7">
    <source>
        <dbReference type="EMBL" id="EIJ37572.1"/>
    </source>
</evidence>
<evidence type="ECO:0000259" key="4">
    <source>
        <dbReference type="Pfam" id="PF25917"/>
    </source>
</evidence>
<dbReference type="Proteomes" id="UP000004690">
    <property type="component" value="Unassembled WGS sequence"/>
</dbReference>
<dbReference type="Pfam" id="PF25967">
    <property type="entry name" value="RND-MFP_C"/>
    <property type="match status" value="1"/>
</dbReference>
<organism evidence="7 8">
    <name type="scientific">Galbibacter orientalis DSM 19592</name>
    <dbReference type="NCBI Taxonomy" id="926559"/>
    <lineage>
        <taxon>Bacteria</taxon>
        <taxon>Pseudomonadati</taxon>
        <taxon>Bacteroidota</taxon>
        <taxon>Flavobacteriia</taxon>
        <taxon>Flavobacteriales</taxon>
        <taxon>Flavobacteriaceae</taxon>
        <taxon>Galbibacter</taxon>
    </lineage>
</organism>
<dbReference type="RefSeq" id="WP_008610571.1">
    <property type="nucleotide sequence ID" value="NZ_JH651379.1"/>
</dbReference>
<feature type="domain" description="CusB-like beta-barrel" evidence="5">
    <location>
        <begin position="199"/>
        <end position="266"/>
    </location>
</feature>
<dbReference type="Pfam" id="PF25917">
    <property type="entry name" value="BSH_RND"/>
    <property type="match status" value="1"/>
</dbReference>
<evidence type="ECO:0000256" key="3">
    <source>
        <dbReference type="ARBA" id="ARBA00022448"/>
    </source>
</evidence>
<dbReference type="STRING" id="926559.JoomaDRAFT_0524"/>
<evidence type="ECO:0000259" key="6">
    <source>
        <dbReference type="Pfam" id="PF25967"/>
    </source>
</evidence>
<sequence length="352" mass="39220">MRKFHFILLFYLATLTLQSCKKEEKEREIQPIEVRTLMVGNTSSESSGGHFSATGRIAADKSVKLSFQVSGTIEKFPVSMGDFVQKGSLIAKIDGTAYQKQYEARRAQAEMAKDNYNRVEEVYNKGSIAEVKMVEARSNYKQAEASAQASYQNVKFTRIIAPFTGYIGEKMMETGDLASPGQPIVDFFDIDKLKAIIPIPDNQVNQYQTGDKAIVKIEVLDTEYEGEITEISVQSDSNTPSYTAKITINNDDKKIKPGMACTVTLPEKENASEETSNTFVVPVETVSVTEKNENFVYVVNNQNKAERRIVKTGKLYNNGIAITEGLQKGDQLITSGYHKLTQDTPLTIINKQ</sequence>